<evidence type="ECO:0000256" key="2">
    <source>
        <dbReference type="ARBA" id="ARBA00022840"/>
    </source>
</evidence>
<proteinExistence type="predicted"/>
<keyword evidence="3" id="KW-0472">Membrane</keyword>
<feature type="transmembrane region" description="Helical" evidence="3">
    <location>
        <begin position="272"/>
        <end position="293"/>
    </location>
</feature>
<keyword evidence="3" id="KW-1133">Transmembrane helix</keyword>
<dbReference type="SUPFAM" id="SSF56112">
    <property type="entry name" value="Protein kinase-like (PK-like)"/>
    <property type="match status" value="1"/>
</dbReference>
<dbReference type="Gene3D" id="3.10.100.10">
    <property type="entry name" value="Mannose-Binding Protein A, subunit A"/>
    <property type="match status" value="1"/>
</dbReference>
<evidence type="ECO:0000313" key="4">
    <source>
        <dbReference type="EMBL" id="DAD24861.1"/>
    </source>
</evidence>
<organism evidence="4 5">
    <name type="scientific">Nelumbo nucifera</name>
    <name type="common">Sacred lotus</name>
    <dbReference type="NCBI Taxonomy" id="4432"/>
    <lineage>
        <taxon>Eukaryota</taxon>
        <taxon>Viridiplantae</taxon>
        <taxon>Streptophyta</taxon>
        <taxon>Embryophyta</taxon>
        <taxon>Tracheophyta</taxon>
        <taxon>Spermatophyta</taxon>
        <taxon>Magnoliopsida</taxon>
        <taxon>Proteales</taxon>
        <taxon>Nelumbonaceae</taxon>
        <taxon>Nelumbo</taxon>
    </lineage>
</organism>
<keyword evidence="3" id="KW-0812">Transmembrane</keyword>
<dbReference type="GO" id="GO:0005524">
    <property type="term" value="F:ATP binding"/>
    <property type="evidence" value="ECO:0007669"/>
    <property type="project" value="UniProtKB-KW"/>
</dbReference>
<keyword evidence="2" id="KW-0067">ATP-binding</keyword>
<accession>A0A822Y054</accession>
<comment type="caution">
    <text evidence="4">The sequence shown here is derived from an EMBL/GenBank/DDBJ whole genome shotgun (WGS) entry which is preliminary data.</text>
</comment>
<dbReference type="InterPro" id="IPR011009">
    <property type="entry name" value="Kinase-like_dom_sf"/>
</dbReference>
<dbReference type="AlphaFoldDB" id="A0A822Y054"/>
<evidence type="ECO:0000256" key="3">
    <source>
        <dbReference type="SAM" id="Phobius"/>
    </source>
</evidence>
<dbReference type="InterPro" id="IPR016187">
    <property type="entry name" value="CTDL_fold"/>
</dbReference>
<gene>
    <name evidence="4" type="ORF">HUJ06_026325</name>
</gene>
<reference evidence="4 5" key="1">
    <citation type="journal article" date="2020" name="Mol. Biol. Evol.">
        <title>Distinct Expression and Methylation Patterns for Genes with Different Fates following a Single Whole-Genome Duplication in Flowering Plants.</title>
        <authorList>
            <person name="Shi T."/>
            <person name="Rahmani R.S."/>
            <person name="Gugger P.F."/>
            <person name="Wang M."/>
            <person name="Li H."/>
            <person name="Zhang Y."/>
            <person name="Li Z."/>
            <person name="Wang Q."/>
            <person name="Van de Peer Y."/>
            <person name="Marchal K."/>
            <person name="Chen J."/>
        </authorList>
    </citation>
    <scope>NUCLEOTIDE SEQUENCE [LARGE SCALE GENOMIC DNA]</scope>
    <source>
        <tissue evidence="4">Leaf</tissue>
    </source>
</reference>
<dbReference type="Gene3D" id="3.30.200.20">
    <property type="entry name" value="Phosphorylase Kinase, domain 1"/>
    <property type="match status" value="1"/>
</dbReference>
<dbReference type="SUPFAM" id="SSF56436">
    <property type="entry name" value="C-type lectin-like"/>
    <property type="match status" value="1"/>
</dbReference>
<dbReference type="EMBL" id="DUZY01000001">
    <property type="protein sequence ID" value="DAD24861.1"/>
    <property type="molecule type" value="Genomic_DNA"/>
</dbReference>
<dbReference type="PANTHER" id="PTHR47989:SF10">
    <property type="match status" value="1"/>
</dbReference>
<sequence>MDCFRQSKTPVRDESESRFRDYTGHLAALTLAKELSFAGKLSTNTARGCWVGGRGFNSTGGFSWKWSDNATHWNESISPGAPFHSNGSNSSCKGINLINTCTSVTNGQPTLVENKCYHLRRHKEYLIILATVSGMILCTTLAVVIWLLAYRRSKRRRRSCKASNPSTSTSVTPSWKVFSNEELRLITKNFSEGNRLVGNAKTGGTYSGLLPDGTRVAVKRLKRSSFQRKKEFYSETGRVAKLHYPAAVRGVRPSTMPGVTGWKCLFIGRTCLILKILGSLLTYFETSFLILTLRTRLDFGRRVMIGPQLTLRMPGRGKDLIPGLLQPAIDFTRKLAHSFKLYSHFLYLCLLVSVSGNNRFATLLPYLSCHQ</sequence>
<keyword evidence="1" id="KW-0547">Nucleotide-binding</keyword>
<dbReference type="PANTHER" id="PTHR47989">
    <property type="entry name" value="OS01G0750732 PROTEIN"/>
    <property type="match status" value="1"/>
</dbReference>
<dbReference type="CDD" id="cd00037">
    <property type="entry name" value="CLECT"/>
    <property type="match status" value="1"/>
</dbReference>
<evidence type="ECO:0000313" key="5">
    <source>
        <dbReference type="Proteomes" id="UP000607653"/>
    </source>
</evidence>
<dbReference type="Proteomes" id="UP000607653">
    <property type="component" value="Unassembled WGS sequence"/>
</dbReference>
<keyword evidence="5" id="KW-1185">Reference proteome</keyword>
<evidence type="ECO:0000256" key="1">
    <source>
        <dbReference type="ARBA" id="ARBA00022741"/>
    </source>
</evidence>
<name>A0A822Y054_NELNU</name>
<protein>
    <submittedName>
        <fullName evidence="4">Uncharacterized protein</fullName>
    </submittedName>
</protein>
<feature type="transmembrane region" description="Helical" evidence="3">
    <location>
        <begin position="125"/>
        <end position="149"/>
    </location>
</feature>
<dbReference type="InterPro" id="IPR016186">
    <property type="entry name" value="C-type_lectin-like/link_sf"/>
</dbReference>